<reference evidence="4 5" key="1">
    <citation type="submission" date="2016-10" db="EMBL/GenBank/DDBJ databases">
        <authorList>
            <person name="de Groot N.N."/>
        </authorList>
    </citation>
    <scope>NUCLEOTIDE SEQUENCE [LARGE SCALE GENOMIC DNA]</scope>
    <source>
        <strain evidence="4 5">DSM 43357</strain>
    </source>
</reference>
<dbReference type="STRING" id="46177.SAMN05660976_06306"/>
<feature type="region of interest" description="Disordered" evidence="1">
    <location>
        <begin position="1"/>
        <end position="106"/>
    </location>
</feature>
<feature type="transmembrane region" description="Helical" evidence="2">
    <location>
        <begin position="109"/>
        <end position="131"/>
    </location>
</feature>
<keyword evidence="2" id="KW-0812">Transmembrane</keyword>
<evidence type="ECO:0000256" key="1">
    <source>
        <dbReference type="SAM" id="MobiDB-lite"/>
    </source>
</evidence>
<feature type="compositionally biased region" description="Pro residues" evidence="1">
    <location>
        <begin position="90"/>
        <end position="101"/>
    </location>
</feature>
<feature type="compositionally biased region" description="Low complexity" evidence="1">
    <location>
        <begin position="50"/>
        <end position="63"/>
    </location>
</feature>
<dbReference type="Pfam" id="PF04294">
    <property type="entry name" value="VanW"/>
    <property type="match status" value="1"/>
</dbReference>
<accession>A0A1H8C2L1</accession>
<evidence type="ECO:0000313" key="4">
    <source>
        <dbReference type="EMBL" id="SEM89286.1"/>
    </source>
</evidence>
<organism evidence="4 5">
    <name type="scientific">Nonomuraea pusilla</name>
    <dbReference type="NCBI Taxonomy" id="46177"/>
    <lineage>
        <taxon>Bacteria</taxon>
        <taxon>Bacillati</taxon>
        <taxon>Actinomycetota</taxon>
        <taxon>Actinomycetes</taxon>
        <taxon>Streptosporangiales</taxon>
        <taxon>Streptosporangiaceae</taxon>
        <taxon>Nonomuraea</taxon>
    </lineage>
</organism>
<dbReference type="InterPro" id="IPR052913">
    <property type="entry name" value="Glycopeptide_resist_protein"/>
</dbReference>
<dbReference type="PANTHER" id="PTHR35788">
    <property type="entry name" value="EXPORTED PROTEIN-RELATED"/>
    <property type="match status" value="1"/>
</dbReference>
<dbReference type="Proteomes" id="UP000198953">
    <property type="component" value="Unassembled WGS sequence"/>
</dbReference>
<keyword evidence="2" id="KW-0472">Membrane</keyword>
<dbReference type="OrthoDB" id="9813301at2"/>
<dbReference type="InterPro" id="IPR022029">
    <property type="entry name" value="YoaR-like_PG-bd"/>
</dbReference>
<feature type="compositionally biased region" description="Pro residues" evidence="1">
    <location>
        <begin position="69"/>
        <end position="78"/>
    </location>
</feature>
<dbReference type="AlphaFoldDB" id="A0A1H8C2L1"/>
<gene>
    <name evidence="4" type="ORF">SAMN05660976_06306</name>
</gene>
<name>A0A1H8C2L1_9ACTN</name>
<dbReference type="PANTHER" id="PTHR35788:SF1">
    <property type="entry name" value="EXPORTED PROTEIN"/>
    <property type="match status" value="1"/>
</dbReference>
<protein>
    <submittedName>
        <fullName evidence="4">Vancomycin resistance protein YoaR, contains peptidoglycan-binding and VanW domains</fullName>
    </submittedName>
</protein>
<dbReference type="Pfam" id="PF12229">
    <property type="entry name" value="PG_binding_4"/>
    <property type="match status" value="2"/>
</dbReference>
<proteinExistence type="predicted"/>
<keyword evidence="5" id="KW-1185">Reference proteome</keyword>
<dbReference type="EMBL" id="FOBF01000018">
    <property type="protein sequence ID" value="SEM89286.1"/>
    <property type="molecule type" value="Genomic_DNA"/>
</dbReference>
<evidence type="ECO:0000313" key="5">
    <source>
        <dbReference type="Proteomes" id="UP000198953"/>
    </source>
</evidence>
<feature type="region of interest" description="Disordered" evidence="1">
    <location>
        <begin position="595"/>
        <end position="619"/>
    </location>
</feature>
<feature type="domain" description="YoaR-like putative peptidoglycan binding" evidence="3">
    <location>
        <begin position="196"/>
        <end position="286"/>
    </location>
</feature>
<dbReference type="InterPro" id="IPR007391">
    <property type="entry name" value="Vancomycin_resist_VanW"/>
</dbReference>
<evidence type="ECO:0000259" key="3">
    <source>
        <dbReference type="Pfam" id="PF12229"/>
    </source>
</evidence>
<dbReference type="RefSeq" id="WP_055505185.1">
    <property type="nucleotide sequence ID" value="NZ_BBZG01000002.1"/>
</dbReference>
<sequence>MRNAGPIGSPTDPFASVPLPTSGVSRRPRIEALPPGVSRDIFGPQDGQEPRPAGGQAGQSGQSGQSGGAPPPVAPQPWPMKDKEPSPVFGSPPPSPPPSEPEPPRRRRLLPGLAALVAVLAVLAYVVPAMLMSGAVLRGTRVGGVDIGGLTVTQAADKLRAELAPKLAKPVVVEIGDKQDTVQPDEAGVELDVVGTIGEAPSGFPGPIEVWRGLTGTTDIKPRITVDASQLTRTVEGLAESVDKPAREGRVTFSGLTPKAREPEDGVLLDREDAVTRIGEAFLAGRGTVALNLRPAKPVSTPEGVRAAETRAKRAVSAPVTLTLGGRQAQLTPAVIAANLTYAPGDDGSLVPRFDAKAALATVENTLVDAAQQPRDATYAIVGGKPVLVPARKGRGIDADRFARDVLGALESGTGRTVPVTLASVAPEVTTDQVRGLGIKEKVAEFSTTFDCCLPRVTNIQRMAQQLDGRIVRPGETFSLNEATGRRTAEDGYVVAGQFVGGRMVQIVGGGVSQFATAMYNAVFLGGFEQVQRTPMDYYSDRYPAGRDAALLYPSVDLKWRNDSEHGVLVKTAYTGTSVTVTLWGTKRYDRVEAVESERRDPTPFRSETSSAPGCVPSAGQQGFTVDVTRVFHQDGKVVKRDKKVTTKYRPQAQVTCTATGR</sequence>
<evidence type="ECO:0000256" key="2">
    <source>
        <dbReference type="SAM" id="Phobius"/>
    </source>
</evidence>
<keyword evidence="2" id="KW-1133">Transmembrane helix</keyword>
<feature type="domain" description="YoaR-like putative peptidoglycan binding" evidence="3">
    <location>
        <begin position="312"/>
        <end position="418"/>
    </location>
</feature>